<dbReference type="Gene3D" id="3.30.70.100">
    <property type="match status" value="1"/>
</dbReference>
<organism evidence="14 15">
    <name type="scientific">Balaenoptera physalus</name>
    <name type="common">Fin whale</name>
    <name type="synonym">Balaena physalus</name>
    <dbReference type="NCBI Taxonomy" id="9770"/>
    <lineage>
        <taxon>Eukaryota</taxon>
        <taxon>Metazoa</taxon>
        <taxon>Chordata</taxon>
        <taxon>Craniata</taxon>
        <taxon>Vertebrata</taxon>
        <taxon>Euteleostomi</taxon>
        <taxon>Mammalia</taxon>
        <taxon>Eutheria</taxon>
        <taxon>Laurasiatheria</taxon>
        <taxon>Artiodactyla</taxon>
        <taxon>Whippomorpha</taxon>
        <taxon>Cetacea</taxon>
        <taxon>Mysticeti</taxon>
        <taxon>Balaenopteridae</taxon>
        <taxon>Balaenoptera</taxon>
    </lineage>
</organism>
<dbReference type="GO" id="GO:0046872">
    <property type="term" value="F:metal ion binding"/>
    <property type="evidence" value="ECO:0007669"/>
    <property type="project" value="UniProtKB-KW"/>
</dbReference>
<sequence>MSGTRLRASSSPASPTLTLNAGAPKTTLSVPIQWNVTAPNPSAPPSYPRNQSRVSLIAEFSHEPKLHHITGNLHMFLWMIALLIRITNMQSGGGVTNATAITSSVMPKHEFSEFSVEMTCEGCSNAVTQVLNELGGVQFDIDLPNKKVCINSEHSVDTLLETLGKTGKAVSYPGSK</sequence>
<gene>
    <name evidence="14" type="ORF">E2I00_006903</name>
</gene>
<evidence type="ECO:0000256" key="11">
    <source>
        <dbReference type="ARBA" id="ARBA00046351"/>
    </source>
</evidence>
<dbReference type="GO" id="GO:0006825">
    <property type="term" value="P:copper ion transport"/>
    <property type="evidence" value="ECO:0007669"/>
    <property type="project" value="UniProtKB-KW"/>
</dbReference>
<evidence type="ECO:0000256" key="8">
    <source>
        <dbReference type="ARBA" id="ARBA00038171"/>
    </source>
</evidence>
<evidence type="ECO:0000256" key="6">
    <source>
        <dbReference type="ARBA" id="ARBA00023186"/>
    </source>
</evidence>
<evidence type="ECO:0000259" key="13">
    <source>
        <dbReference type="PROSITE" id="PS50846"/>
    </source>
</evidence>
<proteinExistence type="inferred from homology"/>
<evidence type="ECO:0000256" key="10">
    <source>
        <dbReference type="ARBA" id="ARBA00043201"/>
    </source>
</evidence>
<comment type="similarity">
    <text evidence="8">Belongs to the ATX1 family.</text>
</comment>
<dbReference type="InterPro" id="IPR051881">
    <property type="entry name" value="Copper_transport_ATOX1-like"/>
</dbReference>
<keyword evidence="15" id="KW-1185">Reference proteome</keyword>
<name>A0A6A1QE05_BALPH</name>
<dbReference type="OrthoDB" id="689350at2759"/>
<keyword evidence="3" id="KW-0187">Copper transport</keyword>
<keyword evidence="4" id="KW-0186">Copper</keyword>
<dbReference type="InterPro" id="IPR036163">
    <property type="entry name" value="HMA_dom_sf"/>
</dbReference>
<evidence type="ECO:0000256" key="9">
    <source>
        <dbReference type="ARBA" id="ARBA00040962"/>
    </source>
</evidence>
<dbReference type="Proteomes" id="UP000437017">
    <property type="component" value="Unassembled WGS sequence"/>
</dbReference>
<dbReference type="CDD" id="cd00371">
    <property type="entry name" value="HMA"/>
    <property type="match status" value="1"/>
</dbReference>
<dbReference type="SUPFAM" id="SSF55008">
    <property type="entry name" value="HMA, heavy metal-associated domain"/>
    <property type="match status" value="1"/>
</dbReference>
<evidence type="ECO:0000256" key="3">
    <source>
        <dbReference type="ARBA" id="ARBA00022796"/>
    </source>
</evidence>
<dbReference type="PROSITE" id="PS50846">
    <property type="entry name" value="HMA_2"/>
    <property type="match status" value="1"/>
</dbReference>
<comment type="subunit">
    <text evidence="11">Homodimer. Interacts with ATP7B. Interacts with ATP7A. Interacts (via dimer form) with SLC31A1 (via C-terminal domain); this interaction improves ATOX1 stability and controls intracellular Cu(I) levels.</text>
</comment>
<evidence type="ECO:0000313" key="14">
    <source>
        <dbReference type="EMBL" id="KAB0405879.1"/>
    </source>
</evidence>
<dbReference type="GO" id="GO:0005829">
    <property type="term" value="C:cytosol"/>
    <property type="evidence" value="ECO:0007669"/>
    <property type="project" value="TreeGrafter"/>
</dbReference>
<feature type="compositionally biased region" description="Polar residues" evidence="12">
    <location>
        <begin position="1"/>
        <end position="19"/>
    </location>
</feature>
<keyword evidence="2" id="KW-0479">Metal-binding</keyword>
<dbReference type="PANTHER" id="PTHR46365:SF1">
    <property type="entry name" value="COPPER TRANSPORT PROTEIN ATOX1"/>
    <property type="match status" value="1"/>
</dbReference>
<dbReference type="Pfam" id="PF00403">
    <property type="entry name" value="HMA"/>
    <property type="match status" value="1"/>
</dbReference>
<evidence type="ECO:0000256" key="7">
    <source>
        <dbReference type="ARBA" id="ARBA00037651"/>
    </source>
</evidence>
<dbReference type="EMBL" id="SGJD01000286">
    <property type="protein sequence ID" value="KAB0405879.1"/>
    <property type="molecule type" value="Genomic_DNA"/>
</dbReference>
<evidence type="ECO:0000256" key="5">
    <source>
        <dbReference type="ARBA" id="ARBA00023065"/>
    </source>
</evidence>
<feature type="domain" description="HMA" evidence="13">
    <location>
        <begin position="109"/>
        <end position="171"/>
    </location>
</feature>
<accession>A0A6A1QE05</accession>
<evidence type="ECO:0000256" key="4">
    <source>
        <dbReference type="ARBA" id="ARBA00023008"/>
    </source>
</evidence>
<comment type="caution">
    <text evidence="14">The sequence shown here is derived from an EMBL/GenBank/DDBJ whole genome shotgun (WGS) entry which is preliminary data.</text>
</comment>
<dbReference type="InterPro" id="IPR006121">
    <property type="entry name" value="HMA_dom"/>
</dbReference>
<feature type="region of interest" description="Disordered" evidence="12">
    <location>
        <begin position="1"/>
        <end position="22"/>
    </location>
</feature>
<reference evidence="14 15" key="1">
    <citation type="journal article" date="2019" name="PLoS ONE">
        <title>Genomic analyses reveal an absence of contemporary introgressive admixture between fin whales and blue whales, despite known hybrids.</title>
        <authorList>
            <person name="Westbury M.V."/>
            <person name="Petersen B."/>
            <person name="Lorenzen E.D."/>
        </authorList>
    </citation>
    <scope>NUCLEOTIDE SEQUENCE [LARGE SCALE GENOMIC DNA]</scope>
    <source>
        <strain evidence="14">FinWhale-01</strain>
    </source>
</reference>
<keyword evidence="6" id="KW-0143">Chaperone</keyword>
<dbReference type="InterPro" id="IPR017969">
    <property type="entry name" value="Heavy-metal-associated_CS"/>
</dbReference>
<dbReference type="FunFam" id="3.30.70.100:FF:000008">
    <property type="entry name" value="Copper transport protein ATOX1"/>
    <property type="match status" value="1"/>
</dbReference>
<evidence type="ECO:0000256" key="12">
    <source>
        <dbReference type="SAM" id="MobiDB-lite"/>
    </source>
</evidence>
<keyword evidence="5" id="KW-0406">Ion transport</keyword>
<dbReference type="PROSITE" id="PS01047">
    <property type="entry name" value="HMA_1"/>
    <property type="match status" value="1"/>
</dbReference>
<protein>
    <recommendedName>
        <fullName evidence="9">Copper transport protein ATOX1</fullName>
    </recommendedName>
    <alternativeName>
        <fullName evidence="10">Metal transport protein ATX1</fullName>
    </alternativeName>
</protein>
<dbReference type="AlphaFoldDB" id="A0A6A1QE05"/>
<dbReference type="PANTHER" id="PTHR46365">
    <property type="entry name" value="COPPER TRANSPORT PROTEIN ATOX1"/>
    <property type="match status" value="1"/>
</dbReference>
<evidence type="ECO:0000256" key="2">
    <source>
        <dbReference type="ARBA" id="ARBA00022723"/>
    </source>
</evidence>
<evidence type="ECO:0000256" key="1">
    <source>
        <dbReference type="ARBA" id="ARBA00022448"/>
    </source>
</evidence>
<dbReference type="GO" id="GO:0016531">
    <property type="term" value="F:copper chaperone activity"/>
    <property type="evidence" value="ECO:0007669"/>
    <property type="project" value="TreeGrafter"/>
</dbReference>
<comment type="function">
    <text evidence="7">Binds and deliver cytosolic copper to the copper ATPase proteins. May be important in cellular antioxidant defense.</text>
</comment>
<keyword evidence="1" id="KW-0813">Transport</keyword>
<evidence type="ECO:0000313" key="15">
    <source>
        <dbReference type="Proteomes" id="UP000437017"/>
    </source>
</evidence>